<protein>
    <recommendedName>
        <fullName evidence="4">Vacuolar protein sorting-associated protein 51 homolog</fullName>
    </recommendedName>
</protein>
<organism evidence="2 3">
    <name type="scientific">Metschnikowia bicuspidata</name>
    <dbReference type="NCBI Taxonomy" id="27322"/>
    <lineage>
        <taxon>Eukaryota</taxon>
        <taxon>Fungi</taxon>
        <taxon>Dikarya</taxon>
        <taxon>Ascomycota</taxon>
        <taxon>Saccharomycotina</taxon>
        <taxon>Pichiomycetes</taxon>
        <taxon>Metschnikowiaceae</taxon>
        <taxon>Metschnikowia</taxon>
    </lineage>
</organism>
<evidence type="ECO:0000313" key="2">
    <source>
        <dbReference type="EMBL" id="RKP32599.1"/>
    </source>
</evidence>
<keyword evidence="3" id="KW-1185">Reference proteome</keyword>
<dbReference type="Pfam" id="PF08700">
    <property type="entry name" value="VPS51_Exo84_N"/>
    <property type="match status" value="1"/>
</dbReference>
<evidence type="ECO:0000256" key="1">
    <source>
        <dbReference type="SAM" id="MobiDB-lite"/>
    </source>
</evidence>
<accession>A0A4V1J3M7</accession>
<feature type="region of interest" description="Disordered" evidence="1">
    <location>
        <begin position="1"/>
        <end position="49"/>
    </location>
</feature>
<evidence type="ECO:0008006" key="4">
    <source>
        <dbReference type="Google" id="ProtNLM"/>
    </source>
</evidence>
<sequence>MNINQDASADENTAVSPPETPVPMISYSKNSRQEPKVSEPTTAPQRKVLSHRKKLQEFYRLHEKDDSASKFSNAIPERDEAPATVAARLKEPEALDQFIKTASAREILKVRNEIALALSLHDSEKKTIIYDNYSELIKLDHTLGSIRDGMFQSTANGLSMAFPVSHPKKIPDILDEVQERVRNDTALFNQDFRIVVDTVLSGPRTTS</sequence>
<reference evidence="3" key="1">
    <citation type="journal article" date="2018" name="Nat. Microbiol.">
        <title>Leveraging single-cell genomics to expand the fungal tree of life.</title>
        <authorList>
            <person name="Ahrendt S.R."/>
            <person name="Quandt C.A."/>
            <person name="Ciobanu D."/>
            <person name="Clum A."/>
            <person name="Salamov A."/>
            <person name="Andreopoulos B."/>
            <person name="Cheng J.F."/>
            <person name="Woyke T."/>
            <person name="Pelin A."/>
            <person name="Henrissat B."/>
            <person name="Reynolds N.K."/>
            <person name="Benny G.L."/>
            <person name="Smith M.E."/>
            <person name="James T.Y."/>
            <person name="Grigoriev I.V."/>
        </authorList>
    </citation>
    <scope>NUCLEOTIDE SEQUENCE [LARGE SCALE GENOMIC DNA]</scope>
    <source>
        <strain evidence="3">Baker2002</strain>
    </source>
</reference>
<feature type="compositionally biased region" description="Polar residues" evidence="1">
    <location>
        <begin position="1"/>
        <end position="15"/>
    </location>
</feature>
<evidence type="ECO:0000313" key="3">
    <source>
        <dbReference type="Proteomes" id="UP000268321"/>
    </source>
</evidence>
<dbReference type="OrthoDB" id="203678at2759"/>
<name>A0A4V1J3M7_9ASCO</name>
<proteinExistence type="predicted"/>
<dbReference type="AlphaFoldDB" id="A0A4V1J3M7"/>
<dbReference type="EMBL" id="ML004430">
    <property type="protein sequence ID" value="RKP32599.1"/>
    <property type="molecule type" value="Genomic_DNA"/>
</dbReference>
<dbReference type="Proteomes" id="UP000268321">
    <property type="component" value="Unassembled WGS sequence"/>
</dbReference>
<gene>
    <name evidence="2" type="ORF">METBISCDRAFT_21287</name>
</gene>